<comment type="caution">
    <text evidence="2">The sequence shown here is derived from an EMBL/GenBank/DDBJ whole genome shotgun (WGS) entry which is preliminary data.</text>
</comment>
<dbReference type="EMBL" id="QJKJ01002481">
    <property type="protein sequence ID" value="RDY02684.1"/>
    <property type="molecule type" value="Genomic_DNA"/>
</dbReference>
<dbReference type="InterPro" id="IPR036397">
    <property type="entry name" value="RNaseH_sf"/>
</dbReference>
<keyword evidence="3" id="KW-1185">Reference proteome</keyword>
<gene>
    <name evidence="2" type="ORF">CR513_13827</name>
</gene>
<evidence type="ECO:0000313" key="3">
    <source>
        <dbReference type="Proteomes" id="UP000257109"/>
    </source>
</evidence>
<evidence type="ECO:0000259" key="1">
    <source>
        <dbReference type="PROSITE" id="PS50994"/>
    </source>
</evidence>
<dbReference type="GO" id="GO:0003676">
    <property type="term" value="F:nucleic acid binding"/>
    <property type="evidence" value="ECO:0007669"/>
    <property type="project" value="InterPro"/>
</dbReference>
<dbReference type="PROSITE" id="PS50994">
    <property type="entry name" value="INTEGRASE"/>
    <property type="match status" value="1"/>
</dbReference>
<organism evidence="2 3">
    <name type="scientific">Mucuna pruriens</name>
    <name type="common">Velvet bean</name>
    <name type="synonym">Dolichos pruriens</name>
    <dbReference type="NCBI Taxonomy" id="157652"/>
    <lineage>
        <taxon>Eukaryota</taxon>
        <taxon>Viridiplantae</taxon>
        <taxon>Streptophyta</taxon>
        <taxon>Embryophyta</taxon>
        <taxon>Tracheophyta</taxon>
        <taxon>Spermatophyta</taxon>
        <taxon>Magnoliopsida</taxon>
        <taxon>eudicotyledons</taxon>
        <taxon>Gunneridae</taxon>
        <taxon>Pentapetalae</taxon>
        <taxon>rosids</taxon>
        <taxon>fabids</taxon>
        <taxon>Fabales</taxon>
        <taxon>Fabaceae</taxon>
        <taxon>Papilionoideae</taxon>
        <taxon>50 kb inversion clade</taxon>
        <taxon>NPAAA clade</taxon>
        <taxon>indigoferoid/millettioid clade</taxon>
        <taxon>Phaseoleae</taxon>
        <taxon>Mucuna</taxon>
    </lineage>
</organism>
<dbReference type="InterPro" id="IPR039537">
    <property type="entry name" value="Retrotran_Ty1/copia-like"/>
</dbReference>
<reference evidence="2" key="1">
    <citation type="submission" date="2018-05" db="EMBL/GenBank/DDBJ databases">
        <title>Draft genome of Mucuna pruriens seed.</title>
        <authorList>
            <person name="Nnadi N.E."/>
            <person name="Vos R."/>
            <person name="Hasami M.H."/>
            <person name="Devisetty U.K."/>
            <person name="Aguiy J.C."/>
        </authorList>
    </citation>
    <scope>NUCLEOTIDE SEQUENCE [LARGE SCALE GENOMIC DNA]</scope>
    <source>
        <strain evidence="2">JCA_2017</strain>
    </source>
</reference>
<dbReference type="SUPFAM" id="SSF53098">
    <property type="entry name" value="Ribonuclease H-like"/>
    <property type="match status" value="1"/>
</dbReference>
<dbReference type="PANTHER" id="PTHR42648">
    <property type="entry name" value="TRANSPOSASE, PUTATIVE-RELATED"/>
    <property type="match status" value="1"/>
</dbReference>
<dbReference type="Proteomes" id="UP000257109">
    <property type="component" value="Unassembled WGS sequence"/>
</dbReference>
<dbReference type="Gene3D" id="3.30.420.10">
    <property type="entry name" value="Ribonuclease H-like superfamily/Ribonuclease H"/>
    <property type="match status" value="1"/>
</dbReference>
<accession>A0A371HIY8</accession>
<feature type="non-terminal residue" evidence="2">
    <location>
        <position position="1"/>
    </location>
</feature>
<dbReference type="OrthoDB" id="1454848at2759"/>
<dbReference type="InterPro" id="IPR012337">
    <property type="entry name" value="RNaseH-like_sf"/>
</dbReference>
<proteinExistence type="predicted"/>
<protein>
    <recommendedName>
        <fullName evidence="1">Integrase catalytic domain-containing protein</fullName>
    </recommendedName>
</protein>
<dbReference type="GO" id="GO:0015074">
    <property type="term" value="P:DNA integration"/>
    <property type="evidence" value="ECO:0007669"/>
    <property type="project" value="InterPro"/>
</dbReference>
<dbReference type="AlphaFoldDB" id="A0A371HIY8"/>
<evidence type="ECO:0000313" key="2">
    <source>
        <dbReference type="EMBL" id="RDY02684.1"/>
    </source>
</evidence>
<dbReference type="PANTHER" id="PTHR42648:SF28">
    <property type="entry name" value="TRANSPOSON-ENCODED PROTEIN WITH RIBONUCLEASE H-LIKE AND RETROVIRUS ZINC FINGER-LIKE DOMAINS"/>
    <property type="match status" value="1"/>
</dbReference>
<sequence>MVKVFLLQKEETHEEILHKIDSGSTIHVSNTLWGIENLRKPVGGGQYIYLGGRISSHVDAIGTLAPLGFSFNFLDTSFTLSNKTEIISFCALIDGLYEIKLQNAAYSMHVLSTLGFDNFETCIDCIKGKQTNKFNTGAKRSTYVLDFIHINICYPDMNTSSLKYFITFINDYSRYMYLYLLCSIDEDLNAFKVFKAEVEKQYGKQIKIVRFDRGGEYYRRYIEKGQAPGPFVKFLQEHGIVA</sequence>
<feature type="domain" description="Integrase catalytic" evidence="1">
    <location>
        <begin position="135"/>
        <end position="242"/>
    </location>
</feature>
<dbReference type="InterPro" id="IPR001584">
    <property type="entry name" value="Integrase_cat-core"/>
</dbReference>
<name>A0A371HIY8_MUCPR</name>